<gene>
    <name evidence="3" type="ORF">VTK73DRAFT_5875</name>
</gene>
<reference evidence="3 4" key="1">
    <citation type="journal article" date="2024" name="Commun. Biol.">
        <title>Comparative genomic analysis of thermophilic fungi reveals convergent evolutionary adaptations and gene losses.</title>
        <authorList>
            <person name="Steindorff A.S."/>
            <person name="Aguilar-Pontes M.V."/>
            <person name="Robinson A.J."/>
            <person name="Andreopoulos B."/>
            <person name="LaButti K."/>
            <person name="Kuo A."/>
            <person name="Mondo S."/>
            <person name="Riley R."/>
            <person name="Otillar R."/>
            <person name="Haridas S."/>
            <person name="Lipzen A."/>
            <person name="Grimwood J."/>
            <person name="Schmutz J."/>
            <person name="Clum A."/>
            <person name="Reid I.D."/>
            <person name="Moisan M.C."/>
            <person name="Butler G."/>
            <person name="Nguyen T.T.M."/>
            <person name="Dewar K."/>
            <person name="Conant G."/>
            <person name="Drula E."/>
            <person name="Henrissat B."/>
            <person name="Hansel C."/>
            <person name="Singer S."/>
            <person name="Hutchinson M.I."/>
            <person name="de Vries R.P."/>
            <person name="Natvig D.O."/>
            <person name="Powell A.J."/>
            <person name="Tsang A."/>
            <person name="Grigoriev I.V."/>
        </authorList>
    </citation>
    <scope>NUCLEOTIDE SEQUENCE [LARGE SCALE GENOMIC DNA]</scope>
    <source>
        <strain evidence="3 4">ATCC 24622</strain>
    </source>
</reference>
<evidence type="ECO:0000256" key="2">
    <source>
        <dbReference type="SAM" id="MobiDB-lite"/>
    </source>
</evidence>
<dbReference type="Gene3D" id="3.30.70.330">
    <property type="match status" value="2"/>
</dbReference>
<keyword evidence="4" id="KW-1185">Reference proteome</keyword>
<organism evidence="3 4">
    <name type="scientific">Phialemonium thermophilum</name>
    <dbReference type="NCBI Taxonomy" id="223376"/>
    <lineage>
        <taxon>Eukaryota</taxon>
        <taxon>Fungi</taxon>
        <taxon>Dikarya</taxon>
        <taxon>Ascomycota</taxon>
        <taxon>Pezizomycotina</taxon>
        <taxon>Sordariomycetes</taxon>
        <taxon>Sordariomycetidae</taxon>
        <taxon>Cephalothecales</taxon>
        <taxon>Cephalothecaceae</taxon>
        <taxon>Phialemonium</taxon>
    </lineage>
</organism>
<comment type="caution">
    <text evidence="3">The sequence shown here is derived from an EMBL/GenBank/DDBJ whole genome shotgun (WGS) entry which is preliminary data.</text>
</comment>
<dbReference type="EMBL" id="JAZHXJ010000033">
    <property type="protein sequence ID" value="KAL1880488.1"/>
    <property type="molecule type" value="Genomic_DNA"/>
</dbReference>
<protein>
    <recommendedName>
        <fullName evidence="5">Negative regulator of differentiation 1</fullName>
    </recommendedName>
</protein>
<dbReference type="InterPro" id="IPR039171">
    <property type="entry name" value="Cwc2/Slt11"/>
</dbReference>
<dbReference type="InterPro" id="IPR012677">
    <property type="entry name" value="Nucleotide-bd_a/b_plait_sf"/>
</dbReference>
<feature type="compositionally biased region" description="Polar residues" evidence="2">
    <location>
        <begin position="385"/>
        <end position="396"/>
    </location>
</feature>
<evidence type="ECO:0008006" key="5">
    <source>
        <dbReference type="Google" id="ProtNLM"/>
    </source>
</evidence>
<feature type="compositionally biased region" description="Polar residues" evidence="2">
    <location>
        <begin position="111"/>
        <end position="124"/>
    </location>
</feature>
<evidence type="ECO:0000313" key="3">
    <source>
        <dbReference type="EMBL" id="KAL1880488.1"/>
    </source>
</evidence>
<evidence type="ECO:0000256" key="1">
    <source>
        <dbReference type="ARBA" id="ARBA00022884"/>
    </source>
</evidence>
<dbReference type="InterPro" id="IPR035979">
    <property type="entry name" value="RBD_domain_sf"/>
</dbReference>
<dbReference type="PANTHER" id="PTHR14089">
    <property type="entry name" value="PRE-MRNA-SPLICING FACTOR RBM22"/>
    <property type="match status" value="1"/>
</dbReference>
<feature type="region of interest" description="Disordered" evidence="2">
    <location>
        <begin position="76"/>
        <end position="170"/>
    </location>
</feature>
<feature type="compositionally biased region" description="Acidic residues" evidence="2">
    <location>
        <begin position="139"/>
        <end position="148"/>
    </location>
</feature>
<keyword evidence="1" id="KW-0694">RNA-binding</keyword>
<dbReference type="SUPFAM" id="SSF54928">
    <property type="entry name" value="RNA-binding domain, RBD"/>
    <property type="match status" value="1"/>
</dbReference>
<dbReference type="Proteomes" id="UP001586593">
    <property type="component" value="Unassembled WGS sequence"/>
</dbReference>
<proteinExistence type="predicted"/>
<dbReference type="CDD" id="cd12261">
    <property type="entry name" value="RRM1_3_MRN1"/>
    <property type="match status" value="1"/>
</dbReference>
<evidence type="ECO:0000313" key="4">
    <source>
        <dbReference type="Proteomes" id="UP001586593"/>
    </source>
</evidence>
<feature type="region of interest" description="Disordered" evidence="2">
    <location>
        <begin position="346"/>
        <end position="396"/>
    </location>
</feature>
<accession>A0ABR3XWT8</accession>
<dbReference type="PANTHER" id="PTHR14089:SF14">
    <property type="entry name" value="RRM DOMAIN-CONTAINING PROTEIN"/>
    <property type="match status" value="1"/>
</dbReference>
<name>A0ABR3XWT8_9PEZI</name>
<sequence length="396" mass="43804">MASSTITVDRGDLEALVQRASLNTYRFPVGNVSVSKDELENLRLIAQKYEHLTRNLIRGGVSEDVIDLLSQDDSTIQGSRANPVYDENSGAPVSNPAGSSGFAPQSVRPPTISSLGGYNNSSRVSHTHEKSWATHSPEIDDVLSDDVPADGHVGAAYTEPEQQGRRPQYDRQCTRTVQLLNLPEGTTHGDITSVVRGGALLDIFLRSNDRSATVSFLGAAEAKNFFNHARRHDLYIKNKRVEVKWAERQFVLLGHVANKIGNGATRNLVVRNVDYRHTEESIRDDLDHIHNLVVIKVNFMGTDCHIETNSVHNALFAKMCMMSRAKYKSTKIEWGADECAVPFEKTPQPKLGKEIPPVKKGPNPKANRFHLLNLEDDEEEDVPNGFQSTDSVGITA</sequence>